<dbReference type="Pfam" id="PF14652">
    <property type="entry name" value="DUF4457"/>
    <property type="match status" value="2"/>
</dbReference>
<organism evidence="2 3">
    <name type="scientific">Blomia tropicalis</name>
    <name type="common">Mite</name>
    <dbReference type="NCBI Taxonomy" id="40697"/>
    <lineage>
        <taxon>Eukaryota</taxon>
        <taxon>Metazoa</taxon>
        <taxon>Ecdysozoa</taxon>
        <taxon>Arthropoda</taxon>
        <taxon>Chelicerata</taxon>
        <taxon>Arachnida</taxon>
        <taxon>Acari</taxon>
        <taxon>Acariformes</taxon>
        <taxon>Sarcoptiformes</taxon>
        <taxon>Astigmata</taxon>
        <taxon>Glycyphagoidea</taxon>
        <taxon>Echimyopodidae</taxon>
        <taxon>Blomia</taxon>
    </lineage>
</organism>
<feature type="domain" description="KATNIP" evidence="1">
    <location>
        <begin position="261"/>
        <end position="397"/>
    </location>
</feature>
<dbReference type="Proteomes" id="UP001142055">
    <property type="component" value="Chromosome 2"/>
</dbReference>
<gene>
    <name evidence="2" type="ORF">RDWZM_005199</name>
</gene>
<feature type="domain" description="KATNIP" evidence="1">
    <location>
        <begin position="188"/>
        <end position="250"/>
    </location>
</feature>
<evidence type="ECO:0000259" key="1">
    <source>
        <dbReference type="Pfam" id="PF14652"/>
    </source>
</evidence>
<accession>A0A9Q0M7J2</accession>
<evidence type="ECO:0000313" key="2">
    <source>
        <dbReference type="EMBL" id="KAJ6219387.1"/>
    </source>
</evidence>
<reference evidence="2" key="1">
    <citation type="submission" date="2022-12" db="EMBL/GenBank/DDBJ databases">
        <title>Genome assemblies of Blomia tropicalis.</title>
        <authorList>
            <person name="Cui Y."/>
        </authorList>
    </citation>
    <scope>NUCLEOTIDE SEQUENCE</scope>
    <source>
        <tissue evidence="2">Adult mites</tissue>
    </source>
</reference>
<dbReference type="EMBL" id="JAPWDV010000002">
    <property type="protein sequence ID" value="KAJ6219387.1"/>
    <property type="molecule type" value="Genomic_DNA"/>
</dbReference>
<keyword evidence="3" id="KW-1185">Reference proteome</keyword>
<evidence type="ECO:0000313" key="3">
    <source>
        <dbReference type="Proteomes" id="UP001142055"/>
    </source>
</evidence>
<protein>
    <recommendedName>
        <fullName evidence="1">KATNIP domain-containing protein</fullName>
    </recommendedName>
</protein>
<sequence length="402" mass="45921">MSEIVSMTVNATTQTIFTTTNCSVQPNKELPKWLLEFGNFPNLNESESNLKSDNNKRPLTESTLRTNKPKWFEELVGQRRRYSEFGTIQMDSNRIIDEKSTILFNDNNQIKSDNRWSNSSSELSPIVNDILELPTQRKLSSELLFPPSITNGNGAMEIMRLNSNESGKSILSSSCKLDDDILSISTSKSIEKLNINNSDQRQLYSIEECIIPEMPYGNELTLNLLENWGDEQWIGFNGIEILDSRGSRPKIKNIFLQDNSNNGSQVSDLRKLVDNVYRTHDDSHIWQHKMTSGRESILPLKIVVQLQESITIALLRIWNYNKSRCHSYRGIKYLQINLNNQLIFSGEIAKASGDLTGSVENFGDTILFTTNEAILEHISKFDTSFQELLLEQIQQQQNTLKL</sequence>
<dbReference type="OMA" id="NGAMEIM"/>
<proteinExistence type="predicted"/>
<comment type="caution">
    <text evidence="2">The sequence shown here is derived from an EMBL/GenBank/DDBJ whole genome shotgun (WGS) entry which is preliminary data.</text>
</comment>
<dbReference type="PANTHER" id="PTHR21534:SF0">
    <property type="entry name" value="KATANIN-INTERACTING PROTEIN"/>
    <property type="match status" value="1"/>
</dbReference>
<dbReference type="InterPro" id="IPR027859">
    <property type="entry name" value="KATNIP_dom"/>
</dbReference>
<name>A0A9Q0M7J2_BLOTA</name>
<dbReference type="InterPro" id="IPR026704">
    <property type="entry name" value="KATNIP"/>
</dbReference>
<dbReference type="PANTHER" id="PTHR21534">
    <property type="entry name" value="KATANIN-INTERACTING PROTEIN"/>
    <property type="match status" value="1"/>
</dbReference>
<dbReference type="AlphaFoldDB" id="A0A9Q0M7J2"/>